<accession>A0A0F9NJW7</accession>
<evidence type="ECO:0000313" key="1">
    <source>
        <dbReference type="EMBL" id="KKN19815.1"/>
    </source>
</evidence>
<organism evidence="1">
    <name type="scientific">marine sediment metagenome</name>
    <dbReference type="NCBI Taxonomy" id="412755"/>
    <lineage>
        <taxon>unclassified sequences</taxon>
        <taxon>metagenomes</taxon>
        <taxon>ecological metagenomes</taxon>
    </lineage>
</organism>
<sequence length="74" mass="8098">MAIPTDKIRQLEEALDALAKSLNPDSLGRRGSILTDVCVKCNAAATEFTNELSRKEYTISGMCQLCQNEMFGAD</sequence>
<proteinExistence type="predicted"/>
<comment type="caution">
    <text evidence="1">The sequence shown here is derived from an EMBL/GenBank/DDBJ whole genome shotgun (WGS) entry which is preliminary data.</text>
</comment>
<protein>
    <submittedName>
        <fullName evidence="1">Uncharacterized protein</fullName>
    </submittedName>
</protein>
<reference evidence="1" key="1">
    <citation type="journal article" date="2015" name="Nature">
        <title>Complex archaea that bridge the gap between prokaryotes and eukaryotes.</title>
        <authorList>
            <person name="Spang A."/>
            <person name="Saw J.H."/>
            <person name="Jorgensen S.L."/>
            <person name="Zaremba-Niedzwiedzka K."/>
            <person name="Martijn J."/>
            <person name="Lind A.E."/>
            <person name="van Eijk R."/>
            <person name="Schleper C."/>
            <person name="Guy L."/>
            <person name="Ettema T.J."/>
        </authorList>
    </citation>
    <scope>NUCLEOTIDE SEQUENCE</scope>
</reference>
<dbReference type="EMBL" id="LAZR01003300">
    <property type="protein sequence ID" value="KKN19815.1"/>
    <property type="molecule type" value="Genomic_DNA"/>
</dbReference>
<gene>
    <name evidence="1" type="ORF">LCGC14_0941990</name>
</gene>
<name>A0A0F9NJW7_9ZZZZ</name>
<dbReference type="AlphaFoldDB" id="A0A0F9NJW7"/>